<keyword evidence="3" id="KW-1185">Reference proteome</keyword>
<dbReference type="OrthoDB" id="3712305at2"/>
<name>A0A7M3SV86_9ACTN</name>
<keyword evidence="1" id="KW-0472">Membrane</keyword>
<dbReference type="EMBL" id="BJOU01000001">
    <property type="protein sequence ID" value="GED96560.1"/>
    <property type="molecule type" value="Genomic_DNA"/>
</dbReference>
<accession>A0A7M3SV86</accession>
<dbReference type="Proteomes" id="UP000444980">
    <property type="component" value="Unassembled WGS sequence"/>
</dbReference>
<feature type="transmembrane region" description="Helical" evidence="1">
    <location>
        <begin position="205"/>
        <end position="225"/>
    </location>
</feature>
<dbReference type="PANTHER" id="PTHR35007:SF4">
    <property type="entry name" value="CONSERVED TRANSMEMBRANE PROTEIN-RELATED"/>
    <property type="match status" value="1"/>
</dbReference>
<sequence length="265" mass="27129">MSAAAMVLLAGATLIGPPPRGHFRFRSVLAPTGGRRPARDDPRRWAPLVVAVVVTVALLAGAVGLAVALGVAGGTGLWLLHRGVRDRAARERDETVMRAMGTIVAELSIGSPTADACARAGAEILLDDPSSRVGRDLEVLAARVRLGGEAGASGAGEARRIAALWTVAAHHGLPLGELVAASRTDLSARLRFAAHTRAGLAGPRATARVLAVLPMFGLLLGQGIGADPLRVLLAPGAGSVLLVLGTGLAAVGVVWSERIVERVLR</sequence>
<feature type="transmembrane region" description="Helical" evidence="1">
    <location>
        <begin position="47"/>
        <end position="80"/>
    </location>
</feature>
<evidence type="ECO:0000256" key="1">
    <source>
        <dbReference type="SAM" id="Phobius"/>
    </source>
</evidence>
<feature type="transmembrane region" description="Helical" evidence="1">
    <location>
        <begin position="231"/>
        <end position="255"/>
    </location>
</feature>
<organism evidence="2 3">
    <name type="scientific">Gordonia crocea</name>
    <dbReference type="NCBI Taxonomy" id="589162"/>
    <lineage>
        <taxon>Bacteria</taxon>
        <taxon>Bacillati</taxon>
        <taxon>Actinomycetota</taxon>
        <taxon>Actinomycetes</taxon>
        <taxon>Mycobacteriales</taxon>
        <taxon>Gordoniaceae</taxon>
        <taxon>Gordonia</taxon>
    </lineage>
</organism>
<protein>
    <recommendedName>
        <fullName evidence="4">Type II secretion system protein GspF domain-containing protein</fullName>
    </recommendedName>
</protein>
<comment type="caution">
    <text evidence="2">The sequence shown here is derived from an EMBL/GenBank/DDBJ whole genome shotgun (WGS) entry which is preliminary data.</text>
</comment>
<dbReference type="RefSeq" id="WP_161926009.1">
    <property type="nucleotide sequence ID" value="NZ_BJOU01000001.1"/>
</dbReference>
<keyword evidence="1" id="KW-1133">Transmembrane helix</keyword>
<dbReference type="AlphaFoldDB" id="A0A7M3SV86"/>
<keyword evidence="1" id="KW-0812">Transmembrane</keyword>
<evidence type="ECO:0000313" key="2">
    <source>
        <dbReference type="EMBL" id="GED96560.1"/>
    </source>
</evidence>
<dbReference type="PANTHER" id="PTHR35007">
    <property type="entry name" value="INTEGRAL MEMBRANE PROTEIN-RELATED"/>
    <property type="match status" value="1"/>
</dbReference>
<reference evidence="3" key="1">
    <citation type="submission" date="2019-06" db="EMBL/GenBank/DDBJ databases">
        <title>Gordonia isolated from sludge of a wastewater treatment plant.</title>
        <authorList>
            <person name="Tamura T."/>
            <person name="Aoyama K."/>
            <person name="Kang Y."/>
            <person name="Saito S."/>
            <person name="Akiyama N."/>
            <person name="Yazawa K."/>
            <person name="Gonoi T."/>
            <person name="Mikami Y."/>
        </authorList>
    </citation>
    <scope>NUCLEOTIDE SEQUENCE [LARGE SCALE GENOMIC DNA]</scope>
    <source>
        <strain evidence="3">NBRC 107697</strain>
    </source>
</reference>
<evidence type="ECO:0000313" key="3">
    <source>
        <dbReference type="Proteomes" id="UP000444980"/>
    </source>
</evidence>
<evidence type="ECO:0008006" key="4">
    <source>
        <dbReference type="Google" id="ProtNLM"/>
    </source>
</evidence>
<proteinExistence type="predicted"/>
<gene>
    <name evidence="2" type="ORF">nbrc107697_05990</name>
</gene>